<feature type="compositionally biased region" description="Polar residues" evidence="1">
    <location>
        <begin position="18"/>
        <end position="35"/>
    </location>
</feature>
<comment type="caution">
    <text evidence="2">The sequence shown here is derived from an EMBL/GenBank/DDBJ whole genome shotgun (WGS) entry which is preliminary data.</text>
</comment>
<feature type="compositionally biased region" description="Low complexity" evidence="1">
    <location>
        <begin position="1"/>
        <end position="17"/>
    </location>
</feature>
<feature type="region of interest" description="Disordered" evidence="1">
    <location>
        <begin position="95"/>
        <end position="116"/>
    </location>
</feature>
<keyword evidence="3" id="KW-1185">Reference proteome</keyword>
<reference evidence="2 3" key="1">
    <citation type="journal article" date="2016" name="Sci. Rep.">
        <title>Penicillium arizonense, a new, genome sequenced fungal species, reveals a high chemical diversity in secreted metabolites.</title>
        <authorList>
            <person name="Grijseels S."/>
            <person name="Nielsen J.C."/>
            <person name="Randelovic M."/>
            <person name="Nielsen J."/>
            <person name="Nielsen K.F."/>
            <person name="Workman M."/>
            <person name="Frisvad J.C."/>
        </authorList>
    </citation>
    <scope>NUCLEOTIDE SEQUENCE [LARGE SCALE GENOMIC DNA]</scope>
    <source>
        <strain evidence="2 3">CBS 141311</strain>
    </source>
</reference>
<protein>
    <submittedName>
        <fullName evidence="2">Uncharacterized protein</fullName>
    </submittedName>
</protein>
<name>A0A1F5L922_PENAI</name>
<dbReference type="RefSeq" id="XP_022485133.1">
    <property type="nucleotide sequence ID" value="XM_022634938.1"/>
</dbReference>
<dbReference type="OrthoDB" id="4161095at2759"/>
<evidence type="ECO:0000313" key="2">
    <source>
        <dbReference type="EMBL" id="OGE49682.1"/>
    </source>
</evidence>
<dbReference type="Proteomes" id="UP000177622">
    <property type="component" value="Unassembled WGS sequence"/>
</dbReference>
<organism evidence="2 3">
    <name type="scientific">Penicillium arizonense</name>
    <dbReference type="NCBI Taxonomy" id="1835702"/>
    <lineage>
        <taxon>Eukaryota</taxon>
        <taxon>Fungi</taxon>
        <taxon>Dikarya</taxon>
        <taxon>Ascomycota</taxon>
        <taxon>Pezizomycotina</taxon>
        <taxon>Eurotiomycetes</taxon>
        <taxon>Eurotiomycetidae</taxon>
        <taxon>Eurotiales</taxon>
        <taxon>Aspergillaceae</taxon>
        <taxon>Penicillium</taxon>
    </lineage>
</organism>
<evidence type="ECO:0000256" key="1">
    <source>
        <dbReference type="SAM" id="MobiDB-lite"/>
    </source>
</evidence>
<dbReference type="GeneID" id="34579672"/>
<feature type="region of interest" description="Disordered" evidence="1">
    <location>
        <begin position="1"/>
        <end position="41"/>
    </location>
</feature>
<dbReference type="EMBL" id="LXJU01000020">
    <property type="protein sequence ID" value="OGE49682.1"/>
    <property type="molecule type" value="Genomic_DNA"/>
</dbReference>
<sequence length="209" mass="22339">MPDSFTSSSSYFYSSTTNGNDGQATTGHRYATTSHTEPDGTTIVRTAHQDLGQPAMIEERRYDSTGQEQLALREPAGVGSTLAGTSAGGVRRITDVDEDDETPTPTTPTTPGLVSHSGLILAGGAAAQLLDGDGDDFGIGVQPGDSRFFDPMTDAYDQLGEFEVDNVTGHHRRTIGRSTRRDVESRQFENPSTGARVPRQTGFDVNKVI</sequence>
<evidence type="ECO:0000313" key="3">
    <source>
        <dbReference type="Proteomes" id="UP000177622"/>
    </source>
</evidence>
<gene>
    <name evidence="2" type="ORF">PENARI_c020G01350</name>
</gene>
<accession>A0A1F5L922</accession>
<proteinExistence type="predicted"/>
<feature type="region of interest" description="Disordered" evidence="1">
    <location>
        <begin position="182"/>
        <end position="209"/>
    </location>
</feature>
<dbReference type="AlphaFoldDB" id="A0A1F5L922"/>